<dbReference type="InterPro" id="IPR051603">
    <property type="entry name" value="Zinc-ADH_QOR/CCCR"/>
</dbReference>
<keyword evidence="3" id="KW-0963">Cytoplasm</keyword>
<sequence>MTKELYDLGEQPPLGEIPAKMHAWLIRPERFGPPLEAFQKEVVDVPTIADDEVLVYVMAAGINYNNVWAGLGIPVDVVGARNKAGEPERFHIGGSDASGIVYAVGKDVTNVKVGDEVVMHCGKWDRDCPTVQRGGDPMYSPSFRIWGYETNYGSFAQFTKVQGQQCMPKPKHLTWEAASAYTLVAATAWRMLHGWGENAVKEGDVALIWGGAGGLGSMAIQIVKAAGGIPIAVVSGEDKFDYCMKLGAKGCINRNDFDHWGMLPHWKDDAAYGTWLKGARKFGSAIWDVLGERRAPNIVFEHPGESTIPSSIFVCDTGGMVVVCAGTTGYNATVDLRYLWMRQKRLQGSHFANSVQANQMNQLALAGQLDPCLSQAFTYDEIPLAHDLMYRNKHPHGNMAVLVGATDFGQGITAPEPVAMPHPTLPDGDAHTTPRILPHATDSELLPE</sequence>
<dbReference type="PANTHER" id="PTHR44154">
    <property type="entry name" value="QUINONE OXIDOREDUCTASE"/>
    <property type="match status" value="1"/>
</dbReference>
<evidence type="ECO:0000256" key="2">
    <source>
        <dbReference type="ARBA" id="ARBA00011881"/>
    </source>
</evidence>
<evidence type="ECO:0000256" key="5">
    <source>
        <dbReference type="ARBA" id="ARBA00022884"/>
    </source>
</evidence>
<dbReference type="PROSITE" id="PS01162">
    <property type="entry name" value="QOR_ZETA_CRYSTAL"/>
    <property type="match status" value="1"/>
</dbReference>
<evidence type="ECO:0000313" key="10">
    <source>
        <dbReference type="EMBL" id="MBL0005287.1"/>
    </source>
</evidence>
<dbReference type="SUPFAM" id="SSF51735">
    <property type="entry name" value="NAD(P)-binding Rossmann-fold domains"/>
    <property type="match status" value="1"/>
</dbReference>
<keyword evidence="9" id="KW-0560">Oxidoreductase</keyword>
<dbReference type="Proteomes" id="UP000718281">
    <property type="component" value="Unassembled WGS sequence"/>
</dbReference>
<dbReference type="Pfam" id="PF00107">
    <property type="entry name" value="ADH_zinc_N"/>
    <property type="match status" value="1"/>
</dbReference>
<dbReference type="InterPro" id="IPR036291">
    <property type="entry name" value="NAD(P)-bd_dom_sf"/>
</dbReference>
<dbReference type="SMART" id="SM00829">
    <property type="entry name" value="PKS_ER"/>
    <property type="match status" value="1"/>
</dbReference>
<dbReference type="GO" id="GO:0003723">
    <property type="term" value="F:RNA binding"/>
    <property type="evidence" value="ECO:0007669"/>
    <property type="project" value="UniProtKB-KW"/>
</dbReference>
<keyword evidence="6" id="KW-0007">Acetylation</keyword>
<dbReference type="PANTHER" id="PTHR44154:SF1">
    <property type="entry name" value="QUINONE OXIDOREDUCTASE"/>
    <property type="match status" value="1"/>
</dbReference>
<feature type="domain" description="Enoyl reductase (ER)" evidence="8">
    <location>
        <begin position="32"/>
        <end position="401"/>
    </location>
</feature>
<evidence type="ECO:0000256" key="4">
    <source>
        <dbReference type="ARBA" id="ARBA00022857"/>
    </source>
</evidence>
<dbReference type="GO" id="GO:0043880">
    <property type="term" value="F:crotonyl-CoA reductase activity"/>
    <property type="evidence" value="ECO:0007669"/>
    <property type="project" value="InterPro"/>
</dbReference>
<dbReference type="Pfam" id="PF08240">
    <property type="entry name" value="ADH_N"/>
    <property type="match status" value="1"/>
</dbReference>
<dbReference type="InterPro" id="IPR020843">
    <property type="entry name" value="ER"/>
</dbReference>
<evidence type="ECO:0000259" key="8">
    <source>
        <dbReference type="SMART" id="SM00829"/>
    </source>
</evidence>
<dbReference type="AlphaFoldDB" id="A0A934X4E5"/>
<evidence type="ECO:0000313" key="11">
    <source>
        <dbReference type="Proteomes" id="UP000718281"/>
    </source>
</evidence>
<name>A0A934X4E5_9MICO</name>
<dbReference type="InterPro" id="IPR002364">
    <property type="entry name" value="Quin_OxRdtase/zeta-crystal_CS"/>
</dbReference>
<comment type="subcellular location">
    <subcellularLocation>
        <location evidence="1">Cytoplasm</location>
    </subcellularLocation>
</comment>
<dbReference type="GO" id="GO:0008270">
    <property type="term" value="F:zinc ion binding"/>
    <property type="evidence" value="ECO:0007669"/>
    <property type="project" value="InterPro"/>
</dbReference>
<dbReference type="EMBL" id="JADIXZ010000004">
    <property type="protein sequence ID" value="MBK6300862.1"/>
    <property type="molecule type" value="Genomic_DNA"/>
</dbReference>
<dbReference type="InterPro" id="IPR010085">
    <property type="entry name" value="Crot_CoA_red"/>
</dbReference>
<reference evidence="9 11" key="1">
    <citation type="submission" date="2020-10" db="EMBL/GenBank/DDBJ databases">
        <title>Connecting structure to function with the recovery of over 1000 high-quality activated sludge metagenome-assembled genomes encoding full-length rRNA genes using long-read sequencing.</title>
        <authorList>
            <person name="Singleton C.M."/>
            <person name="Petriglieri F."/>
            <person name="Kristensen J.M."/>
            <person name="Kirkegaard R.H."/>
            <person name="Michaelsen T.Y."/>
            <person name="Andersen M.H."/>
            <person name="Karst S.M."/>
            <person name="Dueholm M.S."/>
            <person name="Nielsen P.H."/>
            <person name="Albertsen M."/>
        </authorList>
    </citation>
    <scope>NUCLEOTIDE SEQUENCE [LARGE SCALE GENOMIC DNA]</scope>
    <source>
        <strain evidence="9">AalE_18-Q3-R2-46_BAT3C.188</strain>
        <strain evidence="10">Ribe_18-Q3-R11-54_MAXAC.001</strain>
    </source>
</reference>
<evidence type="ECO:0000313" key="9">
    <source>
        <dbReference type="EMBL" id="MBK6300862.1"/>
    </source>
</evidence>
<evidence type="ECO:0000256" key="1">
    <source>
        <dbReference type="ARBA" id="ARBA00004496"/>
    </source>
</evidence>
<dbReference type="CDD" id="cd08246">
    <property type="entry name" value="crotonyl_coA_red"/>
    <property type="match status" value="1"/>
</dbReference>
<comment type="caution">
    <text evidence="9">The sequence shown here is derived from an EMBL/GenBank/DDBJ whole genome shotgun (WGS) entry which is preliminary data.</text>
</comment>
<feature type="region of interest" description="Disordered" evidence="7">
    <location>
        <begin position="415"/>
        <end position="448"/>
    </location>
</feature>
<comment type="subunit">
    <text evidence="2">Homotetramer.</text>
</comment>
<gene>
    <name evidence="9" type="primary">ccrA</name>
    <name evidence="9" type="ORF">IPF40_07345</name>
    <name evidence="10" type="ORF">IPP00_15360</name>
</gene>
<dbReference type="InterPro" id="IPR011032">
    <property type="entry name" value="GroES-like_sf"/>
</dbReference>
<evidence type="ECO:0000256" key="6">
    <source>
        <dbReference type="ARBA" id="ARBA00022990"/>
    </source>
</evidence>
<evidence type="ECO:0000256" key="7">
    <source>
        <dbReference type="SAM" id="MobiDB-lite"/>
    </source>
</evidence>
<dbReference type="NCBIfam" id="TIGR01751">
    <property type="entry name" value="crot-CoA-red"/>
    <property type="match status" value="1"/>
</dbReference>
<keyword evidence="5" id="KW-0694">RNA-binding</keyword>
<dbReference type="SUPFAM" id="SSF50129">
    <property type="entry name" value="GroES-like"/>
    <property type="match status" value="1"/>
</dbReference>
<proteinExistence type="predicted"/>
<keyword evidence="4" id="KW-0521">NADP</keyword>
<dbReference type="Proteomes" id="UP000886632">
    <property type="component" value="Unassembled WGS sequence"/>
</dbReference>
<dbReference type="EMBL" id="JADKGK010000024">
    <property type="protein sequence ID" value="MBL0005287.1"/>
    <property type="molecule type" value="Genomic_DNA"/>
</dbReference>
<evidence type="ECO:0000256" key="3">
    <source>
        <dbReference type="ARBA" id="ARBA00022490"/>
    </source>
</evidence>
<accession>A0A934X4E5</accession>
<dbReference type="InterPro" id="IPR013154">
    <property type="entry name" value="ADH-like_N"/>
</dbReference>
<dbReference type="EC" id="1.3.1.85" evidence="9"/>
<dbReference type="GO" id="GO:0005737">
    <property type="term" value="C:cytoplasm"/>
    <property type="evidence" value="ECO:0007669"/>
    <property type="project" value="UniProtKB-SubCell"/>
</dbReference>
<protein>
    <submittedName>
        <fullName evidence="9">Crotonyl-CoA carboxylase/reductase</fullName>
        <ecNumber evidence="9">1.3.1.85</ecNumber>
    </submittedName>
</protein>
<dbReference type="Gene3D" id="3.40.50.720">
    <property type="entry name" value="NAD(P)-binding Rossmann-like Domain"/>
    <property type="match status" value="1"/>
</dbReference>
<organism evidence="9 11">
    <name type="scientific">Candidatus Phosphoribacter hodrii</name>
    <dbReference type="NCBI Taxonomy" id="2953743"/>
    <lineage>
        <taxon>Bacteria</taxon>
        <taxon>Bacillati</taxon>
        <taxon>Actinomycetota</taxon>
        <taxon>Actinomycetes</taxon>
        <taxon>Micrococcales</taxon>
        <taxon>Dermatophilaceae</taxon>
        <taxon>Candidatus Phosphoribacter</taxon>
    </lineage>
</organism>
<dbReference type="Gene3D" id="3.90.180.10">
    <property type="entry name" value="Medium-chain alcohol dehydrogenases, catalytic domain"/>
    <property type="match status" value="1"/>
</dbReference>
<dbReference type="InterPro" id="IPR013149">
    <property type="entry name" value="ADH-like_C"/>
</dbReference>